<reference evidence="4 5" key="1">
    <citation type="submission" date="2019-06" db="EMBL/GenBank/DDBJ databases">
        <title>A chromosome-scale genome assembly of the striped catfish, Pangasianodon hypophthalmus.</title>
        <authorList>
            <person name="Wen M."/>
            <person name="Zahm M."/>
            <person name="Roques C."/>
            <person name="Cabau C."/>
            <person name="Klopp C."/>
            <person name="Donnadieu C."/>
            <person name="Jouanno E."/>
            <person name="Avarre J.-C."/>
            <person name="Campet M."/>
            <person name="Ha T.T.T."/>
            <person name="Dugue R."/>
            <person name="Lampietro C."/>
            <person name="Louis A."/>
            <person name="Herpin A."/>
            <person name="Echchiki A."/>
            <person name="Berthelot C."/>
            <person name="Parey E."/>
            <person name="Roest-Crollius H."/>
            <person name="Braasch I."/>
            <person name="Postlethwait J."/>
            <person name="Bobe J."/>
            <person name="Montfort J."/>
            <person name="Bouchez O."/>
            <person name="Begum T."/>
            <person name="Schartl M."/>
            <person name="Guiguen Y."/>
        </authorList>
    </citation>
    <scope>NUCLEOTIDE SEQUENCE [LARGE SCALE GENOMIC DNA]</scope>
    <source>
        <strain evidence="4 5">Indonesia</strain>
        <tissue evidence="4">Blood</tissue>
    </source>
</reference>
<feature type="region of interest" description="Disordered" evidence="2">
    <location>
        <begin position="125"/>
        <end position="155"/>
    </location>
</feature>
<dbReference type="EMBL" id="VFJC01000002">
    <property type="protein sequence ID" value="KAB5586883.1"/>
    <property type="molecule type" value="Genomic_DNA"/>
</dbReference>
<dbReference type="InterPro" id="IPR050656">
    <property type="entry name" value="PINX1"/>
</dbReference>
<feature type="compositionally biased region" description="Basic residues" evidence="2">
    <location>
        <begin position="389"/>
        <end position="399"/>
    </location>
</feature>
<evidence type="ECO:0000313" key="4">
    <source>
        <dbReference type="EMBL" id="KAB5586883.1"/>
    </source>
</evidence>
<evidence type="ECO:0000313" key="5">
    <source>
        <dbReference type="Proteomes" id="UP000327468"/>
    </source>
</evidence>
<organism evidence="4 5">
    <name type="scientific">Pangasianodon hypophthalmus</name>
    <name type="common">Striped catfish</name>
    <name type="synonym">Helicophagus hypophthalmus</name>
    <dbReference type="NCBI Taxonomy" id="310915"/>
    <lineage>
        <taxon>Eukaryota</taxon>
        <taxon>Metazoa</taxon>
        <taxon>Chordata</taxon>
        <taxon>Craniata</taxon>
        <taxon>Vertebrata</taxon>
        <taxon>Euteleostomi</taxon>
        <taxon>Actinopterygii</taxon>
        <taxon>Neopterygii</taxon>
        <taxon>Teleostei</taxon>
        <taxon>Ostariophysi</taxon>
        <taxon>Siluriformes</taxon>
        <taxon>Pangasiidae</taxon>
        <taxon>Pangasianodon</taxon>
    </lineage>
</organism>
<evidence type="ECO:0000256" key="2">
    <source>
        <dbReference type="SAM" id="MobiDB-lite"/>
    </source>
</evidence>
<comment type="caution">
    <text evidence="4">The sequence shown here is derived from an EMBL/GenBank/DDBJ whole genome shotgun (WGS) entry which is preliminary data.</text>
</comment>
<dbReference type="GO" id="GO:0005730">
    <property type="term" value="C:nucleolus"/>
    <property type="evidence" value="ECO:0007669"/>
    <property type="project" value="TreeGrafter"/>
</dbReference>
<dbReference type="PANTHER" id="PTHR23149:SF9">
    <property type="entry name" value="G PATCH DOMAIN-CONTAINING PROTEIN 4"/>
    <property type="match status" value="1"/>
</dbReference>
<keyword evidence="5" id="KW-1185">Reference proteome</keyword>
<dbReference type="GO" id="GO:0003676">
    <property type="term" value="F:nucleic acid binding"/>
    <property type="evidence" value="ECO:0007669"/>
    <property type="project" value="InterPro"/>
</dbReference>
<dbReference type="Proteomes" id="UP000327468">
    <property type="component" value="Chromosome 1"/>
</dbReference>
<accession>A0A5N5Q628</accession>
<feature type="region of interest" description="Disordered" evidence="2">
    <location>
        <begin position="197"/>
        <end position="468"/>
    </location>
</feature>
<feature type="compositionally biased region" description="Basic and acidic residues" evidence="2">
    <location>
        <begin position="447"/>
        <end position="456"/>
    </location>
</feature>
<feature type="compositionally biased region" description="Basic residues" evidence="2">
    <location>
        <begin position="457"/>
        <end position="468"/>
    </location>
</feature>
<protein>
    <recommendedName>
        <fullName evidence="1">G patch domain-containing protein 4</fullName>
    </recommendedName>
</protein>
<dbReference type="PANTHER" id="PTHR23149">
    <property type="entry name" value="G PATCH DOMAIN CONTAINING PROTEIN"/>
    <property type="match status" value="1"/>
</dbReference>
<dbReference type="Pfam" id="PF01585">
    <property type="entry name" value="G-patch"/>
    <property type="match status" value="1"/>
</dbReference>
<dbReference type="SMART" id="SM00443">
    <property type="entry name" value="G_patch"/>
    <property type="match status" value="1"/>
</dbReference>
<dbReference type="AlphaFoldDB" id="A0A5N5Q628"/>
<name>A0A5N5Q628_PANHP</name>
<feature type="domain" description="G-patch" evidence="3">
    <location>
        <begin position="11"/>
        <end position="57"/>
    </location>
</feature>
<feature type="compositionally biased region" description="Basic and acidic residues" evidence="2">
    <location>
        <begin position="319"/>
        <end position="330"/>
    </location>
</feature>
<evidence type="ECO:0000256" key="1">
    <source>
        <dbReference type="ARBA" id="ARBA00040365"/>
    </source>
</evidence>
<dbReference type="InterPro" id="IPR000467">
    <property type="entry name" value="G_patch_dom"/>
</dbReference>
<dbReference type="PROSITE" id="PS50174">
    <property type="entry name" value="G_PATCH"/>
    <property type="match status" value="1"/>
</dbReference>
<sequence length="468" mass="52283">MSEAAPEKSRGLKFAEQQLLRHGWEQGKGLGRAENGISEAIRVKVKCDKGGVGHKESEQFTFHWWDHVFNKASASLAVESDQNGVMVKKMEEEEVGMISNKKPRKAMMNKSMLYGCFVKSATLLSGQEQPEQSSSASEDSSSEDEEKLDLSSTKKLSDAELMKACGGRTAHKGARHGLTMSAKLARLEQQEQEFMAKYGKKKQIDKTTALSEAAPTELSSALDQERVDKPERKKAKKKKQRSDEPKDNGVQESTEASQEHNEELSKKRKKQSKVKADLKSEDITDSFVNTDTKKKKKKTKLVLEEESTEMVQEGEVAETAEHQPTDESVSKKKRKKKKCSEKSSALEEGQSKNTVLASEESAETTESHEREQQEEGTAALNPTPDGYKKEKRKSSKAKKDKSPATETDSCYSLDASTAEIVETADVEKEPSQSKKRKSREEELEAETENRSTDKPAEKKKKKKKKPAE</sequence>
<gene>
    <name evidence="4" type="ORF">PHYPO_G00006550</name>
</gene>
<proteinExistence type="predicted"/>
<feature type="compositionally biased region" description="Low complexity" evidence="2">
    <location>
        <begin position="125"/>
        <end position="139"/>
    </location>
</feature>
<evidence type="ECO:0000259" key="3">
    <source>
        <dbReference type="PROSITE" id="PS50174"/>
    </source>
</evidence>